<gene>
    <name evidence="1" type="ORF">JCM10512_3483</name>
</gene>
<proteinExistence type="predicted"/>
<name>W4UV34_9BACE</name>
<evidence type="ECO:0000313" key="1">
    <source>
        <dbReference type="EMBL" id="GAE85085.1"/>
    </source>
</evidence>
<dbReference type="Proteomes" id="UP000019131">
    <property type="component" value="Unassembled WGS sequence"/>
</dbReference>
<sequence>MTYDEGFTEKVAFGEQGDNRQGKRGFVCGDGDRAVTWLITQIGDVKKYSVGFGSERQPESSFIVGRTAGKQQAIG</sequence>
<accession>W4UV34</accession>
<dbReference type="AlphaFoldDB" id="W4UV34"/>
<protein>
    <submittedName>
        <fullName evidence="1">Uncharacterized protein</fullName>
    </submittedName>
</protein>
<organism evidence="1 2">
    <name type="scientific">Bacteroides reticulotermitis JCM 10512</name>
    <dbReference type="NCBI Taxonomy" id="1445607"/>
    <lineage>
        <taxon>Bacteria</taxon>
        <taxon>Pseudomonadati</taxon>
        <taxon>Bacteroidota</taxon>
        <taxon>Bacteroidia</taxon>
        <taxon>Bacteroidales</taxon>
        <taxon>Bacteroidaceae</taxon>
        <taxon>Bacteroides</taxon>
    </lineage>
</organism>
<comment type="caution">
    <text evidence="1">The sequence shown here is derived from an EMBL/GenBank/DDBJ whole genome shotgun (WGS) entry which is preliminary data.</text>
</comment>
<dbReference type="EMBL" id="BAIV01000023">
    <property type="protein sequence ID" value="GAE85085.1"/>
    <property type="molecule type" value="Genomic_DNA"/>
</dbReference>
<reference evidence="1 2" key="1">
    <citation type="journal article" date="2014" name="Genome Announc.">
        <title>Draft Genome Sequence of Bacteroides reticulotermitis Strain JCM 10512T, Isolated from the Gut of a Termite.</title>
        <authorList>
            <person name="Yuki M."/>
            <person name="Oshima K."/>
            <person name="Suda W."/>
            <person name="Sakamoto M."/>
            <person name="Iida T."/>
            <person name="Hattori M."/>
            <person name="Ohkuma M."/>
        </authorList>
    </citation>
    <scope>NUCLEOTIDE SEQUENCE [LARGE SCALE GENOMIC DNA]</scope>
    <source>
        <strain evidence="1 2">JCM 10512</strain>
    </source>
</reference>
<keyword evidence="2" id="KW-1185">Reference proteome</keyword>
<evidence type="ECO:0000313" key="2">
    <source>
        <dbReference type="Proteomes" id="UP000019131"/>
    </source>
</evidence>